<keyword evidence="15" id="KW-0832">Ubl conjugation</keyword>
<keyword evidence="33" id="KW-1185">Reference proteome</keyword>
<reference evidence="32" key="2">
    <citation type="submission" date="2025-08" db="UniProtKB">
        <authorList>
            <consortium name="Ensembl"/>
        </authorList>
    </citation>
    <scope>IDENTIFICATION</scope>
</reference>
<evidence type="ECO:0000256" key="16">
    <source>
        <dbReference type="ARBA" id="ARBA00022968"/>
    </source>
</evidence>
<keyword evidence="21" id="KW-0804">Transcription</keyword>
<keyword evidence="22" id="KW-0325">Glycoprotein</keyword>
<keyword evidence="12" id="KW-0964">Secreted</keyword>
<evidence type="ECO:0000259" key="31">
    <source>
        <dbReference type="PROSITE" id="PS50049"/>
    </source>
</evidence>
<evidence type="ECO:0000256" key="5">
    <source>
        <dbReference type="ARBA" id="ARBA00004401"/>
    </source>
</evidence>
<feature type="compositionally biased region" description="Low complexity" evidence="29">
    <location>
        <begin position="1"/>
        <end position="18"/>
    </location>
</feature>
<dbReference type="GO" id="GO:0043123">
    <property type="term" value="P:positive regulation of canonical NF-kappaB signal transduction"/>
    <property type="evidence" value="ECO:0007669"/>
    <property type="project" value="TreeGrafter"/>
</dbReference>
<gene>
    <name evidence="32" type="primary">FASLG</name>
</gene>
<evidence type="ECO:0000256" key="21">
    <source>
        <dbReference type="ARBA" id="ARBA00023163"/>
    </source>
</evidence>
<evidence type="ECO:0000256" key="7">
    <source>
        <dbReference type="ARBA" id="ARBA00008670"/>
    </source>
</evidence>
<dbReference type="InterPro" id="IPR006052">
    <property type="entry name" value="TNF_dom"/>
</dbReference>
<keyword evidence="20" id="KW-1015">Disulfide bond</keyword>
<dbReference type="PROSITE" id="PS00251">
    <property type="entry name" value="THD_1"/>
    <property type="match status" value="1"/>
</dbReference>
<organism evidence="32 33">
    <name type="scientific">Catharus ustulatus</name>
    <name type="common">Russet-backed thrush</name>
    <name type="synonym">Hylocichla ustulatus</name>
    <dbReference type="NCBI Taxonomy" id="91951"/>
    <lineage>
        <taxon>Eukaryota</taxon>
        <taxon>Metazoa</taxon>
        <taxon>Chordata</taxon>
        <taxon>Craniata</taxon>
        <taxon>Vertebrata</taxon>
        <taxon>Euteleostomi</taxon>
        <taxon>Archelosauria</taxon>
        <taxon>Archosauria</taxon>
        <taxon>Dinosauria</taxon>
        <taxon>Saurischia</taxon>
        <taxon>Theropoda</taxon>
        <taxon>Coelurosauria</taxon>
        <taxon>Aves</taxon>
        <taxon>Neognathae</taxon>
        <taxon>Neoaves</taxon>
        <taxon>Telluraves</taxon>
        <taxon>Australaves</taxon>
        <taxon>Passeriformes</taxon>
        <taxon>Turdidae</taxon>
        <taxon>Catharus</taxon>
    </lineage>
</organism>
<dbReference type="InterPro" id="IPR021184">
    <property type="entry name" value="TNF_CS"/>
</dbReference>
<keyword evidence="14" id="KW-0053">Apoptosis</keyword>
<reference evidence="32" key="3">
    <citation type="submission" date="2025-09" db="UniProtKB">
        <authorList>
            <consortium name="Ensembl"/>
        </authorList>
    </citation>
    <scope>IDENTIFICATION</scope>
</reference>
<dbReference type="PANTHER" id="PTHR11471:SF33">
    <property type="entry name" value="TUMOR NECROSIS FACTOR LIGAND SUPERFAMILY MEMBER 6"/>
    <property type="match status" value="1"/>
</dbReference>
<feature type="domain" description="THD" evidence="31">
    <location>
        <begin position="146"/>
        <end position="282"/>
    </location>
</feature>
<evidence type="ECO:0000256" key="6">
    <source>
        <dbReference type="ARBA" id="ARBA00004613"/>
    </source>
</evidence>
<dbReference type="GO" id="GO:0005634">
    <property type="term" value="C:nucleus"/>
    <property type="evidence" value="ECO:0007669"/>
    <property type="project" value="UniProtKB-SubCell"/>
</dbReference>
<evidence type="ECO:0000256" key="17">
    <source>
        <dbReference type="ARBA" id="ARBA00022989"/>
    </source>
</evidence>
<evidence type="ECO:0000256" key="2">
    <source>
        <dbReference type="ARBA" id="ARBA00004123"/>
    </source>
</evidence>
<keyword evidence="13 30" id="KW-0812">Transmembrane</keyword>
<keyword evidence="23" id="KW-0458">Lysosome</keyword>
<evidence type="ECO:0000256" key="11">
    <source>
        <dbReference type="ARBA" id="ARBA00022514"/>
    </source>
</evidence>
<evidence type="ECO:0000256" key="1">
    <source>
        <dbReference type="ARBA" id="ARBA00003149"/>
    </source>
</evidence>
<evidence type="ECO:0000256" key="14">
    <source>
        <dbReference type="ARBA" id="ARBA00022703"/>
    </source>
</evidence>
<dbReference type="GO" id="GO:0005886">
    <property type="term" value="C:plasma membrane"/>
    <property type="evidence" value="ECO:0007669"/>
    <property type="project" value="UniProtKB-SubCell"/>
</dbReference>
<evidence type="ECO:0000256" key="3">
    <source>
        <dbReference type="ARBA" id="ARBA00004227"/>
    </source>
</evidence>
<keyword evidence="10" id="KW-0678">Repressor</keyword>
<feature type="transmembrane region" description="Helical" evidence="30">
    <location>
        <begin position="92"/>
        <end position="113"/>
    </location>
</feature>
<comment type="similarity">
    <text evidence="7">Belongs to the tumor necrosis factor family.</text>
</comment>
<accession>A0A8C3TXM1</accession>
<evidence type="ECO:0000256" key="15">
    <source>
        <dbReference type="ARBA" id="ARBA00022843"/>
    </source>
</evidence>
<evidence type="ECO:0000256" key="26">
    <source>
        <dbReference type="ARBA" id="ARBA00030913"/>
    </source>
</evidence>
<evidence type="ECO:0000256" key="19">
    <source>
        <dbReference type="ARBA" id="ARBA00023136"/>
    </source>
</evidence>
<dbReference type="AlphaFoldDB" id="A0A8C3TXM1"/>
<reference evidence="32" key="1">
    <citation type="submission" date="2020-10" db="EMBL/GenBank/DDBJ databases">
        <title>Catharus ustulatus (Swainson's thrush) genome, bCatUst1, primary haplotype v2.</title>
        <authorList>
            <person name="Delmore K."/>
            <person name="Vafadar M."/>
            <person name="Formenti G."/>
            <person name="Chow W."/>
            <person name="Pelan S."/>
            <person name="Howe K."/>
            <person name="Rhie A."/>
            <person name="Mountcastle J."/>
            <person name="Haase B."/>
            <person name="Fedrigo O."/>
            <person name="Jarvis E.D."/>
        </authorList>
    </citation>
    <scope>NUCLEOTIDE SEQUENCE [LARGE SCALE GENOMIC DNA]</scope>
</reference>
<feature type="compositionally biased region" description="Pro residues" evidence="29">
    <location>
        <begin position="67"/>
        <end position="76"/>
    </location>
</feature>
<dbReference type="GO" id="GO:0008625">
    <property type="term" value="P:extrinsic apoptotic signaling pathway via death domain receptors"/>
    <property type="evidence" value="ECO:0007669"/>
    <property type="project" value="UniProtKB-ARBA"/>
</dbReference>
<feature type="region of interest" description="Disordered" evidence="29">
    <location>
        <begin position="1"/>
        <end position="35"/>
    </location>
</feature>
<dbReference type="GO" id="GO:0005164">
    <property type="term" value="F:tumor necrosis factor receptor binding"/>
    <property type="evidence" value="ECO:0007669"/>
    <property type="project" value="InterPro"/>
</dbReference>
<dbReference type="Proteomes" id="UP000694563">
    <property type="component" value="Chromosome 9"/>
</dbReference>
<keyword evidence="9" id="KW-1003">Cell membrane</keyword>
<keyword evidence="17 30" id="KW-1133">Transmembrane helix</keyword>
<evidence type="ECO:0000256" key="10">
    <source>
        <dbReference type="ARBA" id="ARBA00022491"/>
    </source>
</evidence>
<keyword evidence="11" id="KW-0202">Cytokine</keyword>
<dbReference type="Ensembl" id="ENSCUST00005005227.1">
    <property type="protein sequence ID" value="ENSCUSP00005005020.1"/>
    <property type="gene ID" value="ENSCUSG00005003227.1"/>
</dbReference>
<evidence type="ECO:0000256" key="23">
    <source>
        <dbReference type="ARBA" id="ARBA00023228"/>
    </source>
</evidence>
<sequence length="282" mass="31568">MQPHQGRAAPGVRAVPGPAGFGHTKDDPSRHVRPLPLPPVQQNLNYYPQIFWVDGCADAGAPCPPAPPVAPFPPPVPDRRRKPRSPRERRSVGSLVMFLLILVAFTGVGLSIFKIFHLEKEVEELREVRSAWLGQKEEPPKKEVRRAAHLTGNPAQQDLPLEWEPISGHAYTSGIQYQERGLLISEPGLYFVYSKVLFRGTACDSQLLSHVVYKRNPASPGSLVLMEDRATHFCTGQRMWARNSYLGALFKLRKMDSLHVNVSKIALVSFEESKTFFGLFKL</sequence>
<evidence type="ECO:0000256" key="20">
    <source>
        <dbReference type="ARBA" id="ARBA00023157"/>
    </source>
</evidence>
<dbReference type="InterPro" id="IPR008983">
    <property type="entry name" value="Tumour_necrosis_fac-like_dom"/>
</dbReference>
<evidence type="ECO:0000256" key="18">
    <source>
        <dbReference type="ARBA" id="ARBA00023015"/>
    </source>
</evidence>
<proteinExistence type="inferred from homology"/>
<feature type="region of interest" description="Disordered" evidence="29">
    <location>
        <begin position="67"/>
        <end position="88"/>
    </location>
</feature>
<name>A0A8C3TXM1_CATUS</name>
<evidence type="ECO:0000313" key="33">
    <source>
        <dbReference type="Proteomes" id="UP000694563"/>
    </source>
</evidence>
<comment type="function">
    <text evidence="27">Induces FAS-mediated activation of NF-kappa-B, initiating non-apoptotic signaling pathways. Can induce apoptosis but does not appear to be essential for this process.</text>
</comment>
<evidence type="ECO:0000256" key="9">
    <source>
        <dbReference type="ARBA" id="ARBA00022475"/>
    </source>
</evidence>
<evidence type="ECO:0000256" key="22">
    <source>
        <dbReference type="ARBA" id="ARBA00023180"/>
    </source>
</evidence>
<dbReference type="Gene3D" id="2.60.120.40">
    <property type="match status" value="1"/>
</dbReference>
<evidence type="ECO:0000256" key="13">
    <source>
        <dbReference type="ARBA" id="ARBA00022692"/>
    </source>
</evidence>
<evidence type="ECO:0000313" key="32">
    <source>
        <dbReference type="Ensembl" id="ENSCUSP00005005020.1"/>
    </source>
</evidence>
<evidence type="ECO:0000256" key="25">
    <source>
        <dbReference type="ARBA" id="ARBA00023329"/>
    </source>
</evidence>
<dbReference type="PANTHER" id="PTHR11471">
    <property type="entry name" value="TUMOR NECROSIS FACTOR FAMILY MEMBER"/>
    <property type="match status" value="1"/>
</dbReference>
<evidence type="ECO:0000256" key="4">
    <source>
        <dbReference type="ARBA" id="ARBA00004321"/>
    </source>
</evidence>
<keyword evidence="24" id="KW-0539">Nucleus</keyword>
<evidence type="ECO:0000256" key="27">
    <source>
        <dbReference type="ARBA" id="ARBA00045660"/>
    </source>
</evidence>
<keyword evidence="16" id="KW-0735">Signal-anchor</keyword>
<dbReference type="PROSITE" id="PS50049">
    <property type="entry name" value="THD_2"/>
    <property type="match status" value="1"/>
</dbReference>
<comment type="subunit">
    <text evidence="28">Homotrimer. Interacts with ARHGAP9, BAIAP2L1, BTK, CACNB3, CACNB4, CRK, DLG2, DNMBP, DOCK4, EPS8L3, FGR, FYB1, FYN, HCK, ITK, ITSN2, KALRN, LYN, MACC1, MIA, MPP4, MYO15A, NCF1, NCK1, NCK2, NCKIPSD, OSTF1, PIK3R1, PSTPIP1, RIMBP3C, SAMSN1, SH3GL3, SH3PXD2B, SH3PXD2A, SH3RF2, SKAP2, SNX33, SNX9, SORBS3, SPTA1, SRC, SRGAP1, SRGAP2, SRGAP3, TEC, TJP3 and YES1.</text>
</comment>
<dbReference type="GO" id="GO:0005125">
    <property type="term" value="F:cytokine activity"/>
    <property type="evidence" value="ECO:0007669"/>
    <property type="project" value="UniProtKB-KW"/>
</dbReference>
<evidence type="ECO:0000256" key="29">
    <source>
        <dbReference type="SAM" id="MobiDB-lite"/>
    </source>
</evidence>
<dbReference type="SUPFAM" id="SSF49842">
    <property type="entry name" value="TNF-like"/>
    <property type="match status" value="1"/>
</dbReference>
<keyword evidence="18" id="KW-0805">Transcription regulation</keyword>
<dbReference type="SMART" id="SM00207">
    <property type="entry name" value="TNF"/>
    <property type="match status" value="1"/>
</dbReference>
<dbReference type="CDD" id="cd00184">
    <property type="entry name" value="TNF"/>
    <property type="match status" value="1"/>
</dbReference>
<comment type="function">
    <text evidence="1">Cytoplasmic form induces gene transcription inhibition.</text>
</comment>
<keyword evidence="19 30" id="KW-0472">Membrane</keyword>
<dbReference type="GO" id="GO:0006955">
    <property type="term" value="P:immune response"/>
    <property type="evidence" value="ECO:0007669"/>
    <property type="project" value="InterPro"/>
</dbReference>
<evidence type="ECO:0000256" key="12">
    <source>
        <dbReference type="ARBA" id="ARBA00022525"/>
    </source>
</evidence>
<dbReference type="FunFam" id="2.60.120.40:FF:000017">
    <property type="entry name" value="Tumor necrosis factor ligand superfamily member 6"/>
    <property type="match status" value="1"/>
</dbReference>
<keyword evidence="25" id="KW-0968">Cytoplasmic vesicle</keyword>
<evidence type="ECO:0000256" key="28">
    <source>
        <dbReference type="ARBA" id="ARBA00047144"/>
    </source>
</evidence>
<evidence type="ECO:0000256" key="8">
    <source>
        <dbReference type="ARBA" id="ARBA00018020"/>
    </source>
</evidence>
<protein>
    <recommendedName>
        <fullName evidence="8">Tumor necrosis factor ligand superfamily member 6</fullName>
    </recommendedName>
    <alternativeName>
        <fullName evidence="26">Fas antigen ligand</fullName>
    </alternativeName>
</protein>
<comment type="subcellular location">
    <subcellularLocation>
        <location evidence="5">Cell membrane</location>
        <topology evidence="5">Single-pass type II membrane protein</topology>
    </subcellularLocation>
    <subcellularLocation>
        <location evidence="4">Cytoplasmic vesicle lumen</location>
    </subcellularLocation>
    <subcellularLocation>
        <location evidence="3">Lysosome lumen</location>
    </subcellularLocation>
    <subcellularLocation>
        <location evidence="2">Nucleus</location>
    </subcellularLocation>
    <subcellularLocation>
        <location evidence="6">Secreted</location>
    </subcellularLocation>
</comment>
<dbReference type="Pfam" id="PF00229">
    <property type="entry name" value="TNF"/>
    <property type="match status" value="1"/>
</dbReference>
<dbReference type="GO" id="GO:0005615">
    <property type="term" value="C:extracellular space"/>
    <property type="evidence" value="ECO:0007669"/>
    <property type="project" value="UniProtKB-KW"/>
</dbReference>
<evidence type="ECO:0000256" key="24">
    <source>
        <dbReference type="ARBA" id="ARBA00023242"/>
    </source>
</evidence>
<dbReference type="GO" id="GO:0043202">
    <property type="term" value="C:lysosomal lumen"/>
    <property type="evidence" value="ECO:0007669"/>
    <property type="project" value="UniProtKB-SubCell"/>
</dbReference>
<dbReference type="GO" id="GO:0060205">
    <property type="term" value="C:cytoplasmic vesicle lumen"/>
    <property type="evidence" value="ECO:0007669"/>
    <property type="project" value="UniProtKB-SubCell"/>
</dbReference>
<evidence type="ECO:0000256" key="30">
    <source>
        <dbReference type="SAM" id="Phobius"/>
    </source>
</evidence>